<comment type="caution">
    <text evidence="8">The sequence shown here is derived from an EMBL/GenBank/DDBJ whole genome shotgun (WGS) entry which is preliminary data.</text>
</comment>
<dbReference type="PROSITE" id="PS50111">
    <property type="entry name" value="CHEMOTAXIS_TRANSDUC_2"/>
    <property type="match status" value="1"/>
</dbReference>
<dbReference type="PROSITE" id="PS50885">
    <property type="entry name" value="HAMP"/>
    <property type="match status" value="1"/>
</dbReference>
<dbReference type="GO" id="GO:0005886">
    <property type="term" value="C:plasma membrane"/>
    <property type="evidence" value="ECO:0007669"/>
    <property type="project" value="TreeGrafter"/>
</dbReference>
<gene>
    <name evidence="8" type="ORF">ISF6_1381</name>
</gene>
<dbReference type="InterPro" id="IPR051310">
    <property type="entry name" value="MCP_chemotaxis"/>
</dbReference>
<dbReference type="FunFam" id="1.10.287.950:FF:000001">
    <property type="entry name" value="Methyl-accepting chemotaxis sensory transducer"/>
    <property type="match status" value="1"/>
</dbReference>
<keyword evidence="5" id="KW-0812">Transmembrane</keyword>
<evidence type="ECO:0000256" key="5">
    <source>
        <dbReference type="SAM" id="Phobius"/>
    </source>
</evidence>
<evidence type="ECO:0000256" key="1">
    <source>
        <dbReference type="ARBA" id="ARBA00004370"/>
    </source>
</evidence>
<dbReference type="Pfam" id="PF00015">
    <property type="entry name" value="MCPsignal"/>
    <property type="match status" value="1"/>
</dbReference>
<reference evidence="8 9" key="2">
    <citation type="journal article" date="2016" name="Science">
        <title>A bacterium that degrades and assimilates poly(ethylene terephthalate).</title>
        <authorList>
            <person name="Yoshida S."/>
            <person name="Hiraga K."/>
            <person name="Takehana T."/>
            <person name="Taniguchi I."/>
            <person name="Yamaji H."/>
            <person name="Maeda Y."/>
            <person name="Toyohara K."/>
            <person name="Miyamoto K."/>
            <person name="Kimura Y."/>
            <person name="Oda K."/>
        </authorList>
    </citation>
    <scope>NUCLEOTIDE SEQUENCE [LARGE SCALE GENOMIC DNA]</scope>
    <source>
        <strain evidence="9">NBRC 110686 / TISTR 2288 / 201-F6</strain>
    </source>
</reference>
<keyword evidence="4" id="KW-0807">Transducer</keyword>
<keyword evidence="5" id="KW-1133">Transmembrane helix</keyword>
<protein>
    <submittedName>
        <fullName evidence="8">Methyl-accepting chemotaxis protein I</fullName>
    </submittedName>
</protein>
<dbReference type="STRING" id="1547922.ISF6_1381"/>
<dbReference type="SUPFAM" id="SSF58104">
    <property type="entry name" value="Methyl-accepting chemotaxis protein (MCP) signaling domain"/>
    <property type="match status" value="1"/>
</dbReference>
<dbReference type="Gene3D" id="1.10.287.950">
    <property type="entry name" value="Methyl-accepting chemotaxis protein"/>
    <property type="match status" value="1"/>
</dbReference>
<organism evidence="8 9">
    <name type="scientific">Piscinibacter sakaiensis</name>
    <name type="common">Ideonella sakaiensis</name>
    <dbReference type="NCBI Taxonomy" id="1547922"/>
    <lineage>
        <taxon>Bacteria</taxon>
        <taxon>Pseudomonadati</taxon>
        <taxon>Pseudomonadota</taxon>
        <taxon>Betaproteobacteria</taxon>
        <taxon>Burkholderiales</taxon>
        <taxon>Sphaerotilaceae</taxon>
        <taxon>Piscinibacter</taxon>
    </lineage>
</organism>
<sequence>MAPGIRLFRSIGFPAKALAVTLAFLLPLAVLAASFWSMADAAIGFAEKERSGVVYVRALTPLLEAAQNRRRAALAQAPDLPQAQARVEQAWRALQAVHAERGEALKGAAAWHRLEGLHAGLLAAPAAAGLGERFNAHTAYVDALFDLLNDVADGSNLTLDPDPDTYYLMIGATQALPALAEQTGRLRGLGNVALAQGTLAPPQRDALASALSFVGVRAADAGKALGRATEADPTIAAEVPAGAWSQPVDRLARAVREQLLAGTPSGDAAAYVALGDEAGRGVYDSLARQLDALDLRLARRIQAQRQALWTQLGGVGAGLLLALYLLVSFYRVTQGGIAEVGRQLAEISHGNLTLRPRPWGRDEVAQLMNTLAATLEALRRIVGQVRQGADQIETASQEVAAASQDLSRRTEESQAQLQRTSTAMSQIGQTVQQTASVAAGASQLVGGNAAVAARGGRVVGDVVQTMGGIRDASGRIAEIVGTIDGIAFQTNILALNAAVEAARAGESGRGFAVVAAEVRALAQRSGDAAKEIRGLIGDSSEQVQVGSRVVGEAGDTMRSIVEGAERVRTLIQEISDGAAQQTAGLGEVAQSVDQLDTMTQQNAALVEQTAAAAASLQDNARRLTREMAFFRLP</sequence>
<evidence type="ECO:0000313" key="8">
    <source>
        <dbReference type="EMBL" id="GAP35608.1"/>
    </source>
</evidence>
<feature type="transmembrane region" description="Helical" evidence="5">
    <location>
        <begin position="308"/>
        <end position="327"/>
    </location>
</feature>
<feature type="domain" description="HAMP" evidence="7">
    <location>
        <begin position="331"/>
        <end position="383"/>
    </location>
</feature>
<keyword evidence="2" id="KW-0488">Methylation</keyword>
<proteinExistence type="inferred from homology"/>
<dbReference type="EMBL" id="BBYR01000025">
    <property type="protein sequence ID" value="GAP35608.1"/>
    <property type="molecule type" value="Genomic_DNA"/>
</dbReference>
<dbReference type="InterPro" id="IPR003660">
    <property type="entry name" value="HAMP_dom"/>
</dbReference>
<reference evidence="9" key="1">
    <citation type="submission" date="2015-07" db="EMBL/GenBank/DDBJ databases">
        <title>Discovery of a poly(ethylene terephthalate assimilation.</title>
        <authorList>
            <person name="Yoshida S."/>
            <person name="Hiraga K."/>
            <person name="Takehana T."/>
            <person name="Taniguchi I."/>
            <person name="Yamaji H."/>
            <person name="Maeda Y."/>
            <person name="Toyohara K."/>
            <person name="Miyamoto K."/>
            <person name="Kimura Y."/>
            <person name="Oda K."/>
        </authorList>
    </citation>
    <scope>NUCLEOTIDE SEQUENCE [LARGE SCALE GENOMIC DNA]</scope>
    <source>
        <strain evidence="9">NBRC 110686 / TISTR 2288 / 201-F6</strain>
    </source>
</reference>
<keyword evidence="5" id="KW-0472">Membrane</keyword>
<comment type="similarity">
    <text evidence="3">Belongs to the methyl-accepting chemotaxis (MCP) protein family.</text>
</comment>
<name>A0A0K8NZ00_PISS1</name>
<dbReference type="GO" id="GO:0006935">
    <property type="term" value="P:chemotaxis"/>
    <property type="evidence" value="ECO:0007669"/>
    <property type="project" value="TreeGrafter"/>
</dbReference>
<dbReference type="Proteomes" id="UP000037660">
    <property type="component" value="Unassembled WGS sequence"/>
</dbReference>
<dbReference type="AlphaFoldDB" id="A0A0K8NZ00"/>
<dbReference type="SMART" id="SM00283">
    <property type="entry name" value="MA"/>
    <property type="match status" value="1"/>
</dbReference>
<dbReference type="PANTHER" id="PTHR43531:SF14">
    <property type="entry name" value="METHYL-ACCEPTING CHEMOTAXIS PROTEIN I-RELATED"/>
    <property type="match status" value="1"/>
</dbReference>
<evidence type="ECO:0000313" key="9">
    <source>
        <dbReference type="Proteomes" id="UP000037660"/>
    </source>
</evidence>
<keyword evidence="9" id="KW-1185">Reference proteome</keyword>
<dbReference type="PANTHER" id="PTHR43531">
    <property type="entry name" value="PROTEIN ICFG"/>
    <property type="match status" value="1"/>
</dbReference>
<accession>A0A0K8NZ00</accession>
<dbReference type="InterPro" id="IPR004089">
    <property type="entry name" value="MCPsignal_dom"/>
</dbReference>
<dbReference type="CDD" id="cd11386">
    <property type="entry name" value="MCP_signal"/>
    <property type="match status" value="1"/>
</dbReference>
<dbReference type="GO" id="GO:0007165">
    <property type="term" value="P:signal transduction"/>
    <property type="evidence" value="ECO:0007669"/>
    <property type="project" value="UniProtKB-KW"/>
</dbReference>
<evidence type="ECO:0000256" key="3">
    <source>
        <dbReference type="ARBA" id="ARBA00029447"/>
    </source>
</evidence>
<dbReference type="GO" id="GO:0004888">
    <property type="term" value="F:transmembrane signaling receptor activity"/>
    <property type="evidence" value="ECO:0007669"/>
    <property type="project" value="TreeGrafter"/>
</dbReference>
<dbReference type="SMART" id="SM00304">
    <property type="entry name" value="HAMP"/>
    <property type="match status" value="1"/>
</dbReference>
<evidence type="ECO:0000259" key="6">
    <source>
        <dbReference type="PROSITE" id="PS50111"/>
    </source>
</evidence>
<evidence type="ECO:0000259" key="7">
    <source>
        <dbReference type="PROSITE" id="PS50885"/>
    </source>
</evidence>
<evidence type="ECO:0000256" key="2">
    <source>
        <dbReference type="ARBA" id="ARBA00022481"/>
    </source>
</evidence>
<comment type="subcellular location">
    <subcellularLocation>
        <location evidence="1">Membrane</location>
    </subcellularLocation>
</comment>
<feature type="domain" description="Methyl-accepting transducer" evidence="6">
    <location>
        <begin position="388"/>
        <end position="617"/>
    </location>
</feature>
<evidence type="ECO:0000256" key="4">
    <source>
        <dbReference type="PROSITE-ProRule" id="PRU00284"/>
    </source>
</evidence>